<keyword evidence="2" id="KW-1185">Reference proteome</keyword>
<name>A0A923E1N4_9SPHI</name>
<proteinExistence type="predicted"/>
<dbReference type="RefSeq" id="WP_182922608.1">
    <property type="nucleotide sequence ID" value="NZ_WNXD01000002.1"/>
</dbReference>
<dbReference type="Proteomes" id="UP000601055">
    <property type="component" value="Unassembled WGS sequence"/>
</dbReference>
<evidence type="ECO:0000313" key="2">
    <source>
        <dbReference type="Proteomes" id="UP000601055"/>
    </source>
</evidence>
<organism evidence="1 2">
    <name type="scientific">Pedobacter planticolens</name>
    <dbReference type="NCBI Taxonomy" id="2679964"/>
    <lineage>
        <taxon>Bacteria</taxon>
        <taxon>Pseudomonadati</taxon>
        <taxon>Bacteroidota</taxon>
        <taxon>Sphingobacteriia</taxon>
        <taxon>Sphingobacteriales</taxon>
        <taxon>Sphingobacteriaceae</taxon>
        <taxon>Pedobacter</taxon>
    </lineage>
</organism>
<sequence>MRLYKCLKNQIFVVGDFKLVPIRDMDKLEILKFRNEQMYHLRQSKQITIEDQNTYFDNIVSNLFEQKEPNQLLFSVLNNNEFIGYGGLVHINWIDKHAEISFVMRTELEAEHFADYWKNYLSLLVNVAFTELKFHKIFTYAFDLRPKLYTALLQSGFKEEARLKEHCFFNGKYIDVLIHTKINNNA</sequence>
<comment type="caution">
    <text evidence="1">The sequence shown here is derived from an EMBL/GenBank/DDBJ whole genome shotgun (WGS) entry which is preliminary data.</text>
</comment>
<reference evidence="1" key="1">
    <citation type="submission" date="2019-11" db="EMBL/GenBank/DDBJ databases">
        <title>Description of Pedobacter sp. LMG 31464T.</title>
        <authorList>
            <person name="Carlier A."/>
            <person name="Qi S."/>
            <person name="Vandamme P."/>
        </authorList>
    </citation>
    <scope>NUCLEOTIDE SEQUENCE</scope>
    <source>
        <strain evidence="1">LMG 31464</strain>
    </source>
</reference>
<dbReference type="InterPro" id="IPR016181">
    <property type="entry name" value="Acyl_CoA_acyltransferase"/>
</dbReference>
<gene>
    <name evidence="1" type="ORF">GM921_10555</name>
</gene>
<dbReference type="Gene3D" id="3.40.630.30">
    <property type="match status" value="1"/>
</dbReference>
<protein>
    <submittedName>
        <fullName evidence="1">GNAT family N-acetyltransferase</fullName>
    </submittedName>
</protein>
<dbReference type="Pfam" id="PF13420">
    <property type="entry name" value="Acetyltransf_4"/>
    <property type="match status" value="1"/>
</dbReference>
<accession>A0A923E1N4</accession>
<dbReference type="EMBL" id="WNXD01000002">
    <property type="protein sequence ID" value="MBB2145929.1"/>
    <property type="molecule type" value="Genomic_DNA"/>
</dbReference>
<evidence type="ECO:0000313" key="1">
    <source>
        <dbReference type="EMBL" id="MBB2145929.1"/>
    </source>
</evidence>
<dbReference type="SUPFAM" id="SSF55729">
    <property type="entry name" value="Acyl-CoA N-acyltransferases (Nat)"/>
    <property type="match status" value="1"/>
</dbReference>
<dbReference type="AlphaFoldDB" id="A0A923E1N4"/>